<keyword evidence="2" id="KW-1185">Reference proteome</keyword>
<dbReference type="AlphaFoldDB" id="A0A0E0LC73"/>
<accession>A0A0E0LC73</accession>
<name>A0A0E0LC73_ORYPU</name>
<sequence>MSVSSLLRLLPLHRQYVRWFEVLHPLHPLRFKDEVFHIQRHIKTVGDSMSSKMQDLQSTANDVGNVAGKSLANQLQLLDGQSKVMVGQSNLYNFQA</sequence>
<evidence type="ECO:0000313" key="2">
    <source>
        <dbReference type="Proteomes" id="UP000026962"/>
    </source>
</evidence>
<organism evidence="1">
    <name type="scientific">Oryza punctata</name>
    <name type="common">Red rice</name>
    <dbReference type="NCBI Taxonomy" id="4537"/>
    <lineage>
        <taxon>Eukaryota</taxon>
        <taxon>Viridiplantae</taxon>
        <taxon>Streptophyta</taxon>
        <taxon>Embryophyta</taxon>
        <taxon>Tracheophyta</taxon>
        <taxon>Spermatophyta</taxon>
        <taxon>Magnoliopsida</taxon>
        <taxon>Liliopsida</taxon>
        <taxon>Poales</taxon>
        <taxon>Poaceae</taxon>
        <taxon>BOP clade</taxon>
        <taxon>Oryzoideae</taxon>
        <taxon>Oryzeae</taxon>
        <taxon>Oryzinae</taxon>
        <taxon>Oryza</taxon>
    </lineage>
</organism>
<dbReference type="Proteomes" id="UP000026962">
    <property type="component" value="Chromosome 6"/>
</dbReference>
<dbReference type="PANTHER" id="PTHR33538:SF2">
    <property type="entry name" value="PROTEIN GAMETE EXPRESSED 1"/>
    <property type="match status" value="1"/>
</dbReference>
<reference evidence="1" key="2">
    <citation type="submission" date="2018-05" db="EMBL/GenBank/DDBJ databases">
        <title>OpunRS2 (Oryza punctata Reference Sequence Version 2).</title>
        <authorList>
            <person name="Zhang J."/>
            <person name="Kudrna D."/>
            <person name="Lee S."/>
            <person name="Talag J."/>
            <person name="Welchert J."/>
            <person name="Wing R.A."/>
        </authorList>
    </citation>
    <scope>NUCLEOTIDE SEQUENCE [LARGE SCALE GENOMIC DNA]</scope>
</reference>
<proteinExistence type="predicted"/>
<dbReference type="PANTHER" id="PTHR33538">
    <property type="entry name" value="PROTEIN GAMETE EXPRESSED 1"/>
    <property type="match status" value="1"/>
</dbReference>
<dbReference type="Gramene" id="OPUNC06G15380.1">
    <property type="protein sequence ID" value="OPUNC06G15380.1"/>
    <property type="gene ID" value="OPUNC06G15380"/>
</dbReference>
<dbReference type="HOGENOM" id="CLU_2363386_0_0_1"/>
<protein>
    <submittedName>
        <fullName evidence="1">Uncharacterized protein</fullName>
    </submittedName>
</protein>
<dbReference type="InterPro" id="IPR040346">
    <property type="entry name" value="GEX1/Brambleberry"/>
</dbReference>
<dbReference type="STRING" id="4537.A0A0E0LC73"/>
<dbReference type="EnsemblPlants" id="OPUNC06G15380.1">
    <property type="protein sequence ID" value="OPUNC06G15380.1"/>
    <property type="gene ID" value="OPUNC06G15380"/>
</dbReference>
<reference evidence="1" key="1">
    <citation type="submission" date="2015-04" db="UniProtKB">
        <authorList>
            <consortium name="EnsemblPlants"/>
        </authorList>
    </citation>
    <scope>IDENTIFICATION</scope>
</reference>
<evidence type="ECO:0000313" key="1">
    <source>
        <dbReference type="EnsemblPlants" id="OPUNC06G15380.1"/>
    </source>
</evidence>